<reference evidence="2" key="1">
    <citation type="journal article" date="2014" name="Int. J. Syst. Evol. Microbiol.">
        <title>Complete genome sequence of Corynebacterium casei LMG S-19264T (=DSM 44701T), isolated from a smear-ripened cheese.</title>
        <authorList>
            <consortium name="US DOE Joint Genome Institute (JGI-PGF)"/>
            <person name="Walter F."/>
            <person name="Albersmeier A."/>
            <person name="Kalinowski J."/>
            <person name="Ruckert C."/>
        </authorList>
    </citation>
    <scope>NUCLEOTIDE SEQUENCE</scope>
    <source>
        <strain evidence="2">CGMCC 1.15448</strain>
    </source>
</reference>
<comment type="caution">
    <text evidence="2">The sequence shown here is derived from an EMBL/GenBank/DDBJ whole genome shotgun (WGS) entry which is preliminary data.</text>
</comment>
<gene>
    <name evidence="2" type="ORF">GCM10011511_18800</name>
</gene>
<dbReference type="PROSITE" id="PS51257">
    <property type="entry name" value="PROKAR_LIPOPROTEIN"/>
    <property type="match status" value="1"/>
</dbReference>
<feature type="chain" id="PRO_5035182582" evidence="1">
    <location>
        <begin position="21"/>
        <end position="114"/>
    </location>
</feature>
<dbReference type="EMBL" id="BMJC01000002">
    <property type="protein sequence ID" value="GGA95738.1"/>
    <property type="molecule type" value="Genomic_DNA"/>
</dbReference>
<protein>
    <submittedName>
        <fullName evidence="2">Uncharacterized protein</fullName>
    </submittedName>
</protein>
<name>A0A8J2XSI5_9BACT</name>
<dbReference type="Proteomes" id="UP000607559">
    <property type="component" value="Unassembled WGS sequence"/>
</dbReference>
<sequence>MMRNFLIPPVLLLIVFAACTTTLPTASLEDAYFVRVECQGDVNSRQMVLLCLRQGRAKDMHEDNNGNVLVIETAYYKSETSEGVMQKIADDLRRMPVVLSVDVAENRSVIHQSP</sequence>
<organism evidence="2 3">
    <name type="scientific">Puia dinghuensis</name>
    <dbReference type="NCBI Taxonomy" id="1792502"/>
    <lineage>
        <taxon>Bacteria</taxon>
        <taxon>Pseudomonadati</taxon>
        <taxon>Bacteroidota</taxon>
        <taxon>Chitinophagia</taxon>
        <taxon>Chitinophagales</taxon>
        <taxon>Chitinophagaceae</taxon>
        <taxon>Puia</taxon>
    </lineage>
</organism>
<evidence type="ECO:0000313" key="3">
    <source>
        <dbReference type="Proteomes" id="UP000607559"/>
    </source>
</evidence>
<dbReference type="AlphaFoldDB" id="A0A8J2XSI5"/>
<evidence type="ECO:0000256" key="1">
    <source>
        <dbReference type="SAM" id="SignalP"/>
    </source>
</evidence>
<keyword evidence="1" id="KW-0732">Signal</keyword>
<reference evidence="2" key="2">
    <citation type="submission" date="2020-09" db="EMBL/GenBank/DDBJ databases">
        <authorList>
            <person name="Sun Q."/>
            <person name="Zhou Y."/>
        </authorList>
    </citation>
    <scope>NUCLEOTIDE SEQUENCE</scope>
    <source>
        <strain evidence="2">CGMCC 1.15448</strain>
    </source>
</reference>
<keyword evidence="3" id="KW-1185">Reference proteome</keyword>
<accession>A0A8J2XSI5</accession>
<evidence type="ECO:0000313" key="2">
    <source>
        <dbReference type="EMBL" id="GGA95738.1"/>
    </source>
</evidence>
<proteinExistence type="predicted"/>
<feature type="signal peptide" evidence="1">
    <location>
        <begin position="1"/>
        <end position="20"/>
    </location>
</feature>